<dbReference type="InterPro" id="IPR012902">
    <property type="entry name" value="N_methyl_site"/>
</dbReference>
<dbReference type="EMBL" id="MFUE01000020">
    <property type="protein sequence ID" value="OGI76949.1"/>
    <property type="molecule type" value="Genomic_DNA"/>
</dbReference>
<keyword evidence="1" id="KW-1133">Transmembrane helix</keyword>
<comment type="caution">
    <text evidence="2">The sequence shown here is derived from an EMBL/GenBank/DDBJ whole genome shotgun (WGS) entry which is preliminary data.</text>
</comment>
<organism evidence="2 3">
    <name type="scientific">Candidatus Nomurabacteria bacterium RIFCSPHIGHO2_02_FULL_41_18</name>
    <dbReference type="NCBI Taxonomy" id="1801754"/>
    <lineage>
        <taxon>Bacteria</taxon>
        <taxon>Candidatus Nomuraibacteriota</taxon>
    </lineage>
</organism>
<dbReference type="Gene3D" id="2.60.40.1120">
    <property type="entry name" value="Carboxypeptidase-like, regulatory domain"/>
    <property type="match status" value="1"/>
</dbReference>
<proteinExistence type="predicted"/>
<evidence type="ECO:0000313" key="3">
    <source>
        <dbReference type="Proteomes" id="UP000177777"/>
    </source>
</evidence>
<keyword evidence="1" id="KW-0812">Transmembrane</keyword>
<keyword evidence="1" id="KW-0472">Membrane</keyword>
<sequence length="436" mass="46959">MNKGFTLIETLVGSIIFLIIALSAYNAFGVLMNIVAASRAKLAATSVANEKFEIIRNLPYSDVGIIAGIPAGKIQRNQTIARDNYSFDVLTTIRNFDDPFDGTIGGNPSDSSPADYKLVDLDITCSNCKIFTPLNFTTLVGPHALETASNNGALFIRVFDNDGLGVAGAEVHIMNTETNPDTIIDETTDNSGWVKIVDAPTGVNAYSIIGTKSGFTTDQTYLPGGAAGTDPVNSDATVVLQEVTQAVLSIDRVSSIAVSSVNSLCEPLSDVEFSLTGTKIIGLPQILKYPTQNFTTDENGNYTISNFEWDTYSTLLTSASYDLAGVNPFPNFVLAPNENKNLRIIAVPHVNRSLLVSVQDTANTPIDDASVRLEKNDFDETQTTNSEECQTPGQVFWNGLESGNYTLTVTKTGFETSVTSVDISSNWKNENIILEP</sequence>
<dbReference type="PROSITE" id="PS00409">
    <property type="entry name" value="PROKAR_NTER_METHYL"/>
    <property type="match status" value="1"/>
</dbReference>
<evidence type="ECO:0000256" key="1">
    <source>
        <dbReference type="SAM" id="Phobius"/>
    </source>
</evidence>
<protein>
    <recommendedName>
        <fullName evidence="4">PEGA domain-containing protein</fullName>
    </recommendedName>
</protein>
<feature type="transmembrane region" description="Helical" evidence="1">
    <location>
        <begin position="12"/>
        <end position="36"/>
    </location>
</feature>
<dbReference type="SUPFAM" id="SSF49478">
    <property type="entry name" value="Cna protein B-type domain"/>
    <property type="match status" value="1"/>
</dbReference>
<reference evidence="2 3" key="1">
    <citation type="journal article" date="2016" name="Nat. Commun.">
        <title>Thousands of microbial genomes shed light on interconnected biogeochemical processes in an aquifer system.</title>
        <authorList>
            <person name="Anantharaman K."/>
            <person name="Brown C.T."/>
            <person name="Hug L.A."/>
            <person name="Sharon I."/>
            <person name="Castelle C.J."/>
            <person name="Probst A.J."/>
            <person name="Thomas B.C."/>
            <person name="Singh A."/>
            <person name="Wilkins M.J."/>
            <person name="Karaoz U."/>
            <person name="Brodie E.L."/>
            <person name="Williams K.H."/>
            <person name="Hubbard S.S."/>
            <person name="Banfield J.F."/>
        </authorList>
    </citation>
    <scope>NUCLEOTIDE SEQUENCE [LARGE SCALE GENOMIC DNA]</scope>
</reference>
<dbReference type="AlphaFoldDB" id="A0A1F6W4W9"/>
<dbReference type="NCBIfam" id="TIGR02532">
    <property type="entry name" value="IV_pilin_GFxxxE"/>
    <property type="match status" value="1"/>
</dbReference>
<name>A0A1F6W4W9_9BACT</name>
<dbReference type="Proteomes" id="UP000177777">
    <property type="component" value="Unassembled WGS sequence"/>
</dbReference>
<dbReference type="STRING" id="1801754.A3D42_02340"/>
<dbReference type="Pfam" id="PF07963">
    <property type="entry name" value="N_methyl"/>
    <property type="match status" value="1"/>
</dbReference>
<evidence type="ECO:0000313" key="2">
    <source>
        <dbReference type="EMBL" id="OGI76949.1"/>
    </source>
</evidence>
<evidence type="ECO:0008006" key="4">
    <source>
        <dbReference type="Google" id="ProtNLM"/>
    </source>
</evidence>
<accession>A0A1F6W4W9</accession>
<gene>
    <name evidence="2" type="ORF">A3D42_02340</name>
</gene>